<dbReference type="STRING" id="1797593.A3A65_04755"/>
<evidence type="ECO:0000313" key="9">
    <source>
        <dbReference type="Proteomes" id="UP000176723"/>
    </source>
</evidence>
<organism evidence="8 9">
    <name type="scientific">Candidatus Chisholmbacteria bacterium RIFCSPLOWO2_01_FULL_49_14</name>
    <dbReference type="NCBI Taxonomy" id="1797593"/>
    <lineage>
        <taxon>Bacteria</taxon>
        <taxon>Candidatus Chisholmiibacteriota</taxon>
    </lineage>
</organism>
<evidence type="ECO:0000256" key="1">
    <source>
        <dbReference type="ARBA" id="ARBA00006620"/>
    </source>
</evidence>
<evidence type="ECO:0000256" key="5">
    <source>
        <dbReference type="ARBA" id="ARBA00022801"/>
    </source>
</evidence>
<keyword evidence="6" id="KW-0694">RNA-binding</keyword>
<dbReference type="SUPFAM" id="SSF54786">
    <property type="entry name" value="YcfA/nrd intein domain"/>
    <property type="match status" value="1"/>
</dbReference>
<accession>A0A1G1W433</accession>
<evidence type="ECO:0000256" key="2">
    <source>
        <dbReference type="ARBA" id="ARBA00022649"/>
    </source>
</evidence>
<proteinExistence type="inferred from homology"/>
<sequence>MPRLPTISSRKFCKFLEGREFIPIRQSGSHRFYKHKDGRTMVVPIHTKKDIGRGLLRPILRDANISPEEFVRSL</sequence>
<dbReference type="AlphaFoldDB" id="A0A1G1W433"/>
<evidence type="ECO:0000256" key="6">
    <source>
        <dbReference type="ARBA" id="ARBA00022884"/>
    </source>
</evidence>
<dbReference type="Proteomes" id="UP000176723">
    <property type="component" value="Unassembled WGS sequence"/>
</dbReference>
<gene>
    <name evidence="8" type="ORF">A3A65_04755</name>
</gene>
<dbReference type="Gene3D" id="3.30.920.30">
    <property type="entry name" value="Hypothetical protein"/>
    <property type="match status" value="1"/>
</dbReference>
<dbReference type="Pfam" id="PF07927">
    <property type="entry name" value="HicA_toxin"/>
    <property type="match status" value="1"/>
</dbReference>
<dbReference type="PANTHER" id="PTHR34873">
    <property type="entry name" value="SSR1766 PROTEIN"/>
    <property type="match status" value="1"/>
</dbReference>
<evidence type="ECO:0000313" key="8">
    <source>
        <dbReference type="EMBL" id="OGY22436.1"/>
    </source>
</evidence>
<keyword evidence="2" id="KW-1277">Toxin-antitoxin system</keyword>
<evidence type="ECO:0008006" key="10">
    <source>
        <dbReference type="Google" id="ProtNLM"/>
    </source>
</evidence>
<evidence type="ECO:0000256" key="4">
    <source>
        <dbReference type="ARBA" id="ARBA00022759"/>
    </source>
</evidence>
<dbReference type="GO" id="GO:0016787">
    <property type="term" value="F:hydrolase activity"/>
    <property type="evidence" value="ECO:0007669"/>
    <property type="project" value="UniProtKB-KW"/>
</dbReference>
<protein>
    <recommendedName>
        <fullName evidence="10">Addiction module toxin, HicA family</fullName>
    </recommendedName>
</protein>
<dbReference type="InterPro" id="IPR012933">
    <property type="entry name" value="HicA_mRNA_interferase"/>
</dbReference>
<name>A0A1G1W433_9BACT</name>
<comment type="caution">
    <text evidence="8">The sequence shown here is derived from an EMBL/GenBank/DDBJ whole genome shotgun (WGS) entry which is preliminary data.</text>
</comment>
<dbReference type="GO" id="GO:0003729">
    <property type="term" value="F:mRNA binding"/>
    <property type="evidence" value="ECO:0007669"/>
    <property type="project" value="InterPro"/>
</dbReference>
<evidence type="ECO:0000256" key="7">
    <source>
        <dbReference type="ARBA" id="ARBA00023016"/>
    </source>
</evidence>
<dbReference type="GO" id="GO:0004519">
    <property type="term" value="F:endonuclease activity"/>
    <property type="evidence" value="ECO:0007669"/>
    <property type="project" value="UniProtKB-KW"/>
</dbReference>
<keyword evidence="5" id="KW-0378">Hydrolase</keyword>
<keyword evidence="3" id="KW-0540">Nuclease</keyword>
<dbReference type="EMBL" id="MHCL01000003">
    <property type="protein sequence ID" value="OGY22436.1"/>
    <property type="molecule type" value="Genomic_DNA"/>
</dbReference>
<reference evidence="8 9" key="1">
    <citation type="journal article" date="2016" name="Nat. Commun.">
        <title>Thousands of microbial genomes shed light on interconnected biogeochemical processes in an aquifer system.</title>
        <authorList>
            <person name="Anantharaman K."/>
            <person name="Brown C.T."/>
            <person name="Hug L.A."/>
            <person name="Sharon I."/>
            <person name="Castelle C.J."/>
            <person name="Probst A.J."/>
            <person name="Thomas B.C."/>
            <person name="Singh A."/>
            <person name="Wilkins M.J."/>
            <person name="Karaoz U."/>
            <person name="Brodie E.L."/>
            <person name="Williams K.H."/>
            <person name="Hubbard S.S."/>
            <person name="Banfield J.F."/>
        </authorList>
    </citation>
    <scope>NUCLEOTIDE SEQUENCE [LARGE SCALE GENOMIC DNA]</scope>
</reference>
<evidence type="ECO:0000256" key="3">
    <source>
        <dbReference type="ARBA" id="ARBA00022722"/>
    </source>
</evidence>
<comment type="similarity">
    <text evidence="1">Belongs to the HicA mRNA interferase family.</text>
</comment>
<keyword evidence="7" id="KW-0346">Stress response</keyword>
<dbReference type="PANTHER" id="PTHR34873:SF3">
    <property type="entry name" value="ADDICTION MODULE TOXIN, HICA FAMILY"/>
    <property type="match status" value="1"/>
</dbReference>
<dbReference type="InterPro" id="IPR038570">
    <property type="entry name" value="HicA_sf"/>
</dbReference>
<keyword evidence="4" id="KW-0255">Endonuclease</keyword>